<evidence type="ECO:0000313" key="2">
    <source>
        <dbReference type="Proteomes" id="UP000030361"/>
    </source>
</evidence>
<dbReference type="RefSeq" id="WP_035166614.1">
    <property type="nucleotide sequence ID" value="NZ_CP018906.1"/>
</dbReference>
<dbReference type="KEGG" id="lcu:PL11_004345"/>
<dbReference type="AlphaFoldDB" id="A0A1S6QHW9"/>
<gene>
    <name evidence="1" type="ORF">PL11_004345</name>
</gene>
<sequence>MINKYWQIQNRHKNKQYFYFKKNHMVAKHTELGSYSASDGLWMKKDNVFVVSSWNANDIYNSIWWFIKPNKNMTESRVGYTRIPINKYPTHQPAYYLKMHAKRVSAVTAQLG</sequence>
<accession>A0A1S6QHW9</accession>
<proteinExistence type="predicted"/>
<dbReference type="OrthoDB" id="2327939at2"/>
<dbReference type="EMBL" id="CP018906">
    <property type="protein sequence ID" value="AQW21207.1"/>
    <property type="molecule type" value="Genomic_DNA"/>
</dbReference>
<reference evidence="1 2" key="1">
    <citation type="journal article" date="2015" name="Genome Announc.">
        <title>Genome Sequence of Lactobacillus curieae CCTCC M 2011381T, a Novel Producer of Gamma-aminobutyric Acid.</title>
        <authorList>
            <person name="Wang Y."/>
            <person name="Wang Y."/>
            <person name="Lang C."/>
            <person name="Wei D."/>
            <person name="Xu P."/>
            <person name="Xie J."/>
        </authorList>
    </citation>
    <scope>NUCLEOTIDE SEQUENCE [LARGE SCALE GENOMIC DNA]</scope>
    <source>
        <strain evidence="1 2">CCTCC M 2011381</strain>
    </source>
</reference>
<evidence type="ECO:0000313" key="1">
    <source>
        <dbReference type="EMBL" id="AQW21207.1"/>
    </source>
</evidence>
<dbReference type="Proteomes" id="UP000030361">
    <property type="component" value="Chromosome"/>
</dbReference>
<keyword evidence="2" id="KW-1185">Reference proteome</keyword>
<organism evidence="1 2">
    <name type="scientific">Lentilactobacillus curieae</name>
    <dbReference type="NCBI Taxonomy" id="1138822"/>
    <lineage>
        <taxon>Bacteria</taxon>
        <taxon>Bacillati</taxon>
        <taxon>Bacillota</taxon>
        <taxon>Bacilli</taxon>
        <taxon>Lactobacillales</taxon>
        <taxon>Lactobacillaceae</taxon>
        <taxon>Lentilactobacillus</taxon>
    </lineage>
</organism>
<name>A0A1S6QHW9_9LACO</name>
<protein>
    <submittedName>
        <fullName evidence="1">Uncharacterized protein</fullName>
    </submittedName>
</protein>